<dbReference type="Pfam" id="PF12831">
    <property type="entry name" value="FAD_oxidored"/>
    <property type="match status" value="1"/>
</dbReference>
<evidence type="ECO:0000256" key="4">
    <source>
        <dbReference type="ARBA" id="ARBA00023004"/>
    </source>
</evidence>
<evidence type="ECO:0000313" key="8">
    <source>
        <dbReference type="Proteomes" id="UP000267128"/>
    </source>
</evidence>
<keyword evidence="2" id="KW-0479">Metal-binding</keyword>
<organism evidence="7 8">
    <name type="scientific">Nocardioides marmoriginsengisoli</name>
    <dbReference type="NCBI Taxonomy" id="661483"/>
    <lineage>
        <taxon>Bacteria</taxon>
        <taxon>Bacillati</taxon>
        <taxon>Actinomycetota</taxon>
        <taxon>Actinomycetes</taxon>
        <taxon>Propionibacteriales</taxon>
        <taxon>Nocardioidaceae</taxon>
        <taxon>Nocardioides</taxon>
    </lineage>
</organism>
<name>A0A3N0CFB7_9ACTN</name>
<keyword evidence="1" id="KW-0004">4Fe-4S</keyword>
<dbReference type="Gene3D" id="3.50.50.60">
    <property type="entry name" value="FAD/NAD(P)-binding domain"/>
    <property type="match status" value="1"/>
</dbReference>
<keyword evidence="5" id="KW-0411">Iron-sulfur</keyword>
<protein>
    <submittedName>
        <fullName evidence="7">FAD-dependent oxidoreductase</fullName>
    </submittedName>
</protein>
<dbReference type="GO" id="GO:0046872">
    <property type="term" value="F:metal ion binding"/>
    <property type="evidence" value="ECO:0007669"/>
    <property type="project" value="UniProtKB-KW"/>
</dbReference>
<evidence type="ECO:0000256" key="5">
    <source>
        <dbReference type="ARBA" id="ARBA00023014"/>
    </source>
</evidence>
<dbReference type="OrthoDB" id="615715at2"/>
<keyword evidence="3" id="KW-0560">Oxidoreductase</keyword>
<comment type="caution">
    <text evidence="7">The sequence shown here is derived from an EMBL/GenBank/DDBJ whole genome shotgun (WGS) entry which is preliminary data.</text>
</comment>
<evidence type="ECO:0000256" key="1">
    <source>
        <dbReference type="ARBA" id="ARBA00022485"/>
    </source>
</evidence>
<evidence type="ECO:0000256" key="2">
    <source>
        <dbReference type="ARBA" id="ARBA00022723"/>
    </source>
</evidence>
<keyword evidence="8" id="KW-1185">Reference proteome</keyword>
<evidence type="ECO:0000256" key="6">
    <source>
        <dbReference type="SAM" id="MobiDB-lite"/>
    </source>
</evidence>
<dbReference type="InterPro" id="IPR036188">
    <property type="entry name" value="FAD/NAD-bd_sf"/>
</dbReference>
<proteinExistence type="predicted"/>
<dbReference type="RefSeq" id="WP_123227446.1">
    <property type="nucleotide sequence ID" value="NZ_RJSE01000007.1"/>
</dbReference>
<sequence>MSAPAHGRTDEMVAERFDVVVVGGGPAGVAAAVAAGREGLRTALVEWHGYFGGSRTAAAVDTFYGFWTPGGEARPVVGGIGLEIVEATLGRGGFRRENTYGAGPGVTYDVHDLKLVLDDLVLGAGVRPVLHTSVSGVRRDGDDWEVTLVTPTCGPWSVRAGTVVDTTGDATAAALAGLPVVLPGEQGPVQSLTSIFFLGGVDVDAALAVSHEERSELTRQADESGSYRLPRHEGSLHRTPRPGMLQANIVRVADVDVTDPAALTAAEIEGRRQVVEYLRFFRDRLPGFADAYVAEIAPQIGIRESRRIRGVTTLTESDVLDGVRDDQAIALAAAPIEDHRACSDTRWAPVGGDGLYSIPFQALVPTTGEGFLAAGRCLSAEHAAQASARNSAQAFATGEAAGYATALAVRSGVALRAIDVQELRARIRGNGGLV</sequence>
<dbReference type="EMBL" id="RJSE01000007">
    <property type="protein sequence ID" value="RNL62150.1"/>
    <property type="molecule type" value="Genomic_DNA"/>
</dbReference>
<dbReference type="Proteomes" id="UP000267128">
    <property type="component" value="Unassembled WGS sequence"/>
</dbReference>
<dbReference type="PANTHER" id="PTHR43498">
    <property type="entry name" value="FERREDOXIN:COB-COM HETERODISULFIDE REDUCTASE SUBUNIT A"/>
    <property type="match status" value="1"/>
</dbReference>
<feature type="compositionally biased region" description="Basic and acidic residues" evidence="6">
    <location>
        <begin position="212"/>
        <end position="222"/>
    </location>
</feature>
<dbReference type="InterPro" id="IPR039650">
    <property type="entry name" value="HdrA-like"/>
</dbReference>
<accession>A0A3N0CFB7</accession>
<gene>
    <name evidence="7" type="ORF">EFK50_10120</name>
</gene>
<reference evidence="7 8" key="1">
    <citation type="submission" date="2018-11" db="EMBL/GenBank/DDBJ databases">
        <authorList>
            <person name="Li F."/>
        </authorList>
    </citation>
    <scope>NUCLEOTIDE SEQUENCE [LARGE SCALE GENOMIC DNA]</scope>
    <source>
        <strain evidence="7 8">Gsoil 097</strain>
    </source>
</reference>
<dbReference type="PANTHER" id="PTHR43498:SF1">
    <property type="entry name" value="COB--COM HETERODISULFIDE REDUCTASE IRON-SULFUR SUBUNIT A"/>
    <property type="match status" value="1"/>
</dbReference>
<dbReference type="AlphaFoldDB" id="A0A3N0CFB7"/>
<dbReference type="GO" id="GO:0016491">
    <property type="term" value="F:oxidoreductase activity"/>
    <property type="evidence" value="ECO:0007669"/>
    <property type="project" value="UniProtKB-KW"/>
</dbReference>
<evidence type="ECO:0000313" key="7">
    <source>
        <dbReference type="EMBL" id="RNL62150.1"/>
    </source>
</evidence>
<evidence type="ECO:0000256" key="3">
    <source>
        <dbReference type="ARBA" id="ARBA00023002"/>
    </source>
</evidence>
<keyword evidence="4" id="KW-0408">Iron</keyword>
<feature type="region of interest" description="Disordered" evidence="6">
    <location>
        <begin position="212"/>
        <end position="240"/>
    </location>
</feature>
<dbReference type="SUPFAM" id="SSF51905">
    <property type="entry name" value="FAD/NAD(P)-binding domain"/>
    <property type="match status" value="1"/>
</dbReference>
<dbReference type="GO" id="GO:0051539">
    <property type="term" value="F:4 iron, 4 sulfur cluster binding"/>
    <property type="evidence" value="ECO:0007669"/>
    <property type="project" value="UniProtKB-KW"/>
</dbReference>